<accession>A0ABW5CI00</accession>
<comment type="caution">
    <text evidence="3">The sequence shown here is derived from an EMBL/GenBank/DDBJ whole genome shotgun (WGS) entry which is preliminary data.</text>
</comment>
<protein>
    <recommendedName>
        <fullName evidence="2">TNase-like domain-containing protein</fullName>
    </recommendedName>
</protein>
<evidence type="ECO:0000313" key="4">
    <source>
        <dbReference type="Proteomes" id="UP001597371"/>
    </source>
</evidence>
<gene>
    <name evidence="3" type="ORF">ACFSKQ_01610</name>
</gene>
<name>A0ABW5CI00_9HYPH</name>
<evidence type="ECO:0000256" key="1">
    <source>
        <dbReference type="SAM" id="MobiDB-lite"/>
    </source>
</evidence>
<dbReference type="InterPro" id="IPR035437">
    <property type="entry name" value="SNase_OB-fold_sf"/>
</dbReference>
<evidence type="ECO:0000313" key="3">
    <source>
        <dbReference type="EMBL" id="MFD2236157.1"/>
    </source>
</evidence>
<evidence type="ECO:0000259" key="2">
    <source>
        <dbReference type="SMART" id="SM00318"/>
    </source>
</evidence>
<dbReference type="EMBL" id="JBHUIJ010000002">
    <property type="protein sequence ID" value="MFD2236157.1"/>
    <property type="molecule type" value="Genomic_DNA"/>
</dbReference>
<keyword evidence="4" id="KW-1185">Reference proteome</keyword>
<sequence length="248" mass="24915">MKQSLKIGAGLAAVIGLGLLALPESPALLAGSARLEAPAPSAPPVEAPAPQDAEVPAGTQTAQAEAPAPTPGQLHLQRLREGAGRSVQPPEADAPAETQAPAPGGTSDSPPPEDLPLPREAAPSGPPQFRLFRAPGAADSGTLLLDEQPVSLSGVVPLPADALCRDGSACGAEAREALRAYLARQPVLCALPETLAAGASAPCLAGEEDVGEWVVANGWAEAQPGSRYEEAEARAREAGRGLWAAGGL</sequence>
<dbReference type="InterPro" id="IPR016071">
    <property type="entry name" value="Staphylococal_nuclease_OB-fold"/>
</dbReference>
<reference evidence="4" key="1">
    <citation type="journal article" date="2019" name="Int. J. Syst. Evol. Microbiol.">
        <title>The Global Catalogue of Microorganisms (GCM) 10K type strain sequencing project: providing services to taxonomists for standard genome sequencing and annotation.</title>
        <authorList>
            <consortium name="The Broad Institute Genomics Platform"/>
            <consortium name="The Broad Institute Genome Sequencing Center for Infectious Disease"/>
            <person name="Wu L."/>
            <person name="Ma J."/>
        </authorList>
    </citation>
    <scope>NUCLEOTIDE SEQUENCE [LARGE SCALE GENOMIC DNA]</scope>
    <source>
        <strain evidence="4">ZS-35-S2</strain>
    </source>
</reference>
<dbReference type="RefSeq" id="WP_209735900.1">
    <property type="nucleotide sequence ID" value="NZ_CP072611.1"/>
</dbReference>
<feature type="domain" description="TNase-like" evidence="2">
    <location>
        <begin position="113"/>
        <end position="245"/>
    </location>
</feature>
<dbReference type="SUPFAM" id="SSF50199">
    <property type="entry name" value="Staphylococcal nuclease"/>
    <property type="match status" value="1"/>
</dbReference>
<feature type="compositionally biased region" description="Low complexity" evidence="1">
    <location>
        <begin position="56"/>
        <end position="73"/>
    </location>
</feature>
<feature type="region of interest" description="Disordered" evidence="1">
    <location>
        <begin position="35"/>
        <end position="134"/>
    </location>
</feature>
<dbReference type="Gene3D" id="2.40.50.90">
    <property type="match status" value="1"/>
</dbReference>
<dbReference type="SMART" id="SM00318">
    <property type="entry name" value="SNc"/>
    <property type="match status" value="1"/>
</dbReference>
<organism evidence="3 4">
    <name type="scientific">Aureimonas populi</name>
    <dbReference type="NCBI Taxonomy" id="1701758"/>
    <lineage>
        <taxon>Bacteria</taxon>
        <taxon>Pseudomonadati</taxon>
        <taxon>Pseudomonadota</taxon>
        <taxon>Alphaproteobacteria</taxon>
        <taxon>Hyphomicrobiales</taxon>
        <taxon>Aurantimonadaceae</taxon>
        <taxon>Aureimonas</taxon>
    </lineage>
</organism>
<proteinExistence type="predicted"/>
<dbReference type="Proteomes" id="UP001597371">
    <property type="component" value="Unassembled WGS sequence"/>
</dbReference>